<reference evidence="3" key="1">
    <citation type="submission" date="2021-01" db="EMBL/GenBank/DDBJ databases">
        <title>Whole genome shotgun sequence of Demequina activiva NBRC 110675.</title>
        <authorList>
            <person name="Komaki H."/>
            <person name="Tamura T."/>
        </authorList>
    </citation>
    <scope>NUCLEOTIDE SEQUENCE</scope>
    <source>
        <strain evidence="3">NBRC 110675</strain>
    </source>
</reference>
<dbReference type="Gene3D" id="3.90.1200.10">
    <property type="match status" value="1"/>
</dbReference>
<evidence type="ECO:0000259" key="2">
    <source>
        <dbReference type="Pfam" id="PF01636"/>
    </source>
</evidence>
<dbReference type="EMBL" id="BONR01000001">
    <property type="protein sequence ID" value="GIG53889.1"/>
    <property type="molecule type" value="Genomic_DNA"/>
</dbReference>
<organism evidence="3 4">
    <name type="scientific">Demequina activiva</name>
    <dbReference type="NCBI Taxonomy" id="1582364"/>
    <lineage>
        <taxon>Bacteria</taxon>
        <taxon>Bacillati</taxon>
        <taxon>Actinomycetota</taxon>
        <taxon>Actinomycetes</taxon>
        <taxon>Micrococcales</taxon>
        <taxon>Demequinaceae</taxon>
        <taxon>Demequina</taxon>
    </lineage>
</organism>
<dbReference type="InterPro" id="IPR011009">
    <property type="entry name" value="Kinase-like_dom_sf"/>
</dbReference>
<dbReference type="AlphaFoldDB" id="A0A919UFX5"/>
<dbReference type="SUPFAM" id="SSF56112">
    <property type="entry name" value="Protein kinase-like (PK-like)"/>
    <property type="match status" value="1"/>
</dbReference>
<feature type="compositionally biased region" description="Basic residues" evidence="1">
    <location>
        <begin position="1"/>
        <end position="10"/>
    </location>
</feature>
<proteinExistence type="predicted"/>
<dbReference type="Pfam" id="PF01636">
    <property type="entry name" value="APH"/>
    <property type="match status" value="1"/>
</dbReference>
<protein>
    <submittedName>
        <fullName evidence="3">Phosphotransferase</fullName>
    </submittedName>
</protein>
<evidence type="ECO:0000313" key="4">
    <source>
        <dbReference type="Proteomes" id="UP000652354"/>
    </source>
</evidence>
<dbReference type="Gene3D" id="3.30.200.20">
    <property type="entry name" value="Phosphorylase Kinase, domain 1"/>
    <property type="match status" value="1"/>
</dbReference>
<evidence type="ECO:0000313" key="3">
    <source>
        <dbReference type="EMBL" id="GIG53889.1"/>
    </source>
</evidence>
<keyword evidence="4" id="KW-1185">Reference proteome</keyword>
<gene>
    <name evidence="3" type="ORF">Dac01nite_06410</name>
</gene>
<accession>A0A919UFX5</accession>
<name>A0A919UFX5_9MICO</name>
<dbReference type="InterPro" id="IPR002575">
    <property type="entry name" value="Aminoglycoside_PTrfase"/>
</dbReference>
<feature type="domain" description="Aminoglycoside phosphotransferase" evidence="2">
    <location>
        <begin position="67"/>
        <end position="288"/>
    </location>
</feature>
<comment type="caution">
    <text evidence="3">The sequence shown here is derived from an EMBL/GenBank/DDBJ whole genome shotgun (WGS) entry which is preliminary data.</text>
</comment>
<evidence type="ECO:0000256" key="1">
    <source>
        <dbReference type="SAM" id="MobiDB-lite"/>
    </source>
</evidence>
<sequence>MRTTRTRGPRRGTAGASVATMTQRDAHTPLDTGPPRAHPSITPETVRGLVDDQDPDFHELELGERFDGWDMAMYRLGDDLAVRLPRVEAAVDSLIAETRFVPRLSDAWDFPFPRVVRSGLPGHGYPWPWAIVSWVPSATADKVPLTAAAGPSMGRAIAQIHCRADADAPYNPEQSLPMAARGADLAWALDQLADARGPAGERLDVQRIDALWKAALDAPAGRDVVWSHADLHGSNVLSANGAFAGIIDWGKMAGCDRAVDLGFLYTVMPHAGVMAAVAAYREATGVEDPGLEDRLTGIGLSKCVLWATLDRPLNLAMAWRGLHELSVIDPREDS</sequence>
<feature type="region of interest" description="Disordered" evidence="1">
    <location>
        <begin position="1"/>
        <end position="48"/>
    </location>
</feature>
<dbReference type="Proteomes" id="UP000652354">
    <property type="component" value="Unassembled WGS sequence"/>
</dbReference>